<keyword evidence="2" id="KW-1185">Reference proteome</keyword>
<accession>A0A3S5ABI5</accession>
<organism evidence="1 2">
    <name type="scientific">Protopolystoma xenopodis</name>
    <dbReference type="NCBI Taxonomy" id="117903"/>
    <lineage>
        <taxon>Eukaryota</taxon>
        <taxon>Metazoa</taxon>
        <taxon>Spiralia</taxon>
        <taxon>Lophotrochozoa</taxon>
        <taxon>Platyhelminthes</taxon>
        <taxon>Monogenea</taxon>
        <taxon>Polyopisthocotylea</taxon>
        <taxon>Polystomatidea</taxon>
        <taxon>Polystomatidae</taxon>
        <taxon>Protopolystoma</taxon>
    </lineage>
</organism>
<evidence type="ECO:0000313" key="2">
    <source>
        <dbReference type="Proteomes" id="UP000784294"/>
    </source>
</evidence>
<dbReference type="OrthoDB" id="10016951at2759"/>
<dbReference type="AlphaFoldDB" id="A0A3S5ABI5"/>
<dbReference type="Proteomes" id="UP000784294">
    <property type="component" value="Unassembled WGS sequence"/>
</dbReference>
<reference evidence="1" key="1">
    <citation type="submission" date="2018-11" db="EMBL/GenBank/DDBJ databases">
        <authorList>
            <consortium name="Pathogen Informatics"/>
        </authorList>
    </citation>
    <scope>NUCLEOTIDE SEQUENCE</scope>
</reference>
<evidence type="ECO:0000313" key="1">
    <source>
        <dbReference type="EMBL" id="VEL32615.1"/>
    </source>
</evidence>
<dbReference type="EMBL" id="CAAALY010244418">
    <property type="protein sequence ID" value="VEL32615.1"/>
    <property type="molecule type" value="Genomic_DNA"/>
</dbReference>
<sequence length="266" mass="27457">MVALLTAGVSIQLLRLGFVVHTMDGQTMRRQESDSLLMIALTVAAAECLVSLVGSLASCQLAKLAKIDLQRKREGLFHVIIFDDKDVVVVTNDANKVVKGVSSNAAGSGGVGQQRLDGNATNASSQFTELSGVHDGNGAPGSQLFPRFCGGGREGGGGGAAAKSGQRDANLRLLEWSGPLESISQTTNLTAVRLSPKRPLDRGLSEKGIMAADLIGASNGCGGNKVVNGPRLVGGTVSSSTPANTGAGRLLTFSKDMKKSNRLILT</sequence>
<comment type="caution">
    <text evidence="1">The sequence shown here is derived from an EMBL/GenBank/DDBJ whole genome shotgun (WGS) entry which is preliminary data.</text>
</comment>
<protein>
    <submittedName>
        <fullName evidence="1">Uncharacterized protein</fullName>
    </submittedName>
</protein>
<name>A0A3S5ABI5_9PLAT</name>
<gene>
    <name evidence="1" type="ORF">PXEA_LOCUS26055</name>
</gene>
<proteinExistence type="predicted"/>